<dbReference type="Proteomes" id="UP000038045">
    <property type="component" value="Unplaced"/>
</dbReference>
<organism evidence="1 2">
    <name type="scientific">Parastrongyloides trichosuri</name>
    <name type="common">Possum-specific nematode worm</name>
    <dbReference type="NCBI Taxonomy" id="131310"/>
    <lineage>
        <taxon>Eukaryota</taxon>
        <taxon>Metazoa</taxon>
        <taxon>Ecdysozoa</taxon>
        <taxon>Nematoda</taxon>
        <taxon>Chromadorea</taxon>
        <taxon>Rhabditida</taxon>
        <taxon>Tylenchina</taxon>
        <taxon>Panagrolaimomorpha</taxon>
        <taxon>Strongyloidoidea</taxon>
        <taxon>Strongyloididae</taxon>
        <taxon>Parastrongyloides</taxon>
    </lineage>
</organism>
<sequence>MLYRPKITHVIFDLDGTLLDSEKIYTHAIVDALEKNGIDGSLFTVTVKMGMTGKTQVEAIPYLLRKLEIADKITVEQYKKDYDESLNRLLPTSELLPGAIEIVEYFKKHSIPMAICTGSSDFEFKLKMQNHQDFLKNFEFFVLAGSDPDVKFGKPHPCAFVVTMNRFKTLPESSLNCLVFEDAPNGVFAAVSARCQVIMIPEYESQQIENAKQKATKVLKSLNDFNPEEFLLPLK</sequence>
<dbReference type="InterPro" id="IPR023198">
    <property type="entry name" value="PGP-like_dom2"/>
</dbReference>
<dbReference type="GO" id="GO:0016791">
    <property type="term" value="F:phosphatase activity"/>
    <property type="evidence" value="ECO:0007669"/>
    <property type="project" value="TreeGrafter"/>
</dbReference>
<dbReference type="WBParaSite" id="PTRK_0001685200.1">
    <property type="protein sequence ID" value="PTRK_0001685200.1"/>
    <property type="gene ID" value="PTRK_0001685200"/>
</dbReference>
<dbReference type="Gene3D" id="1.10.150.240">
    <property type="entry name" value="Putative phosphatase, domain 2"/>
    <property type="match status" value="1"/>
</dbReference>
<dbReference type="PANTHER" id="PTHR18901:SF38">
    <property type="entry name" value="PSEUDOURIDINE-5'-PHOSPHATASE"/>
    <property type="match status" value="1"/>
</dbReference>
<dbReference type="AlphaFoldDB" id="A0A0N5A568"/>
<evidence type="ECO:0000313" key="1">
    <source>
        <dbReference type="Proteomes" id="UP000038045"/>
    </source>
</evidence>
<dbReference type="InterPro" id="IPR036412">
    <property type="entry name" value="HAD-like_sf"/>
</dbReference>
<dbReference type="PANTHER" id="PTHR18901">
    <property type="entry name" value="2-DEOXYGLUCOSE-6-PHOSPHATE PHOSPHATASE 2"/>
    <property type="match status" value="1"/>
</dbReference>
<dbReference type="STRING" id="131310.A0A0N5A568"/>
<dbReference type="SUPFAM" id="SSF56784">
    <property type="entry name" value="HAD-like"/>
    <property type="match status" value="1"/>
</dbReference>
<evidence type="ECO:0000313" key="2">
    <source>
        <dbReference type="WBParaSite" id="PTRK_0001685200.1"/>
    </source>
</evidence>
<dbReference type="InterPro" id="IPR023214">
    <property type="entry name" value="HAD_sf"/>
</dbReference>
<reference evidence="2" key="1">
    <citation type="submission" date="2017-02" db="UniProtKB">
        <authorList>
            <consortium name="WormBaseParasite"/>
        </authorList>
    </citation>
    <scope>IDENTIFICATION</scope>
</reference>
<dbReference type="Pfam" id="PF13419">
    <property type="entry name" value="HAD_2"/>
    <property type="match status" value="1"/>
</dbReference>
<name>A0A0N5A568_PARTI</name>
<dbReference type="Gene3D" id="3.40.50.1000">
    <property type="entry name" value="HAD superfamily/HAD-like"/>
    <property type="match status" value="1"/>
</dbReference>
<protein>
    <submittedName>
        <fullName evidence="2">Pseudouridine-5'-monophosphatase</fullName>
    </submittedName>
</protein>
<dbReference type="InterPro" id="IPR041492">
    <property type="entry name" value="HAD_2"/>
</dbReference>
<accession>A0A0N5A568</accession>
<proteinExistence type="predicted"/>
<keyword evidence="1" id="KW-1185">Reference proteome</keyword>
<dbReference type="SFLD" id="SFLDS00003">
    <property type="entry name" value="Haloacid_Dehalogenase"/>
    <property type="match status" value="1"/>
</dbReference>
<dbReference type="SFLD" id="SFLDG01129">
    <property type="entry name" value="C1.5:_HAD__Beta-PGM__Phosphata"/>
    <property type="match status" value="1"/>
</dbReference>